<evidence type="ECO:0000256" key="1">
    <source>
        <dbReference type="SAM" id="Phobius"/>
    </source>
</evidence>
<protein>
    <submittedName>
        <fullName evidence="2">Uncharacterized protein</fullName>
    </submittedName>
</protein>
<dbReference type="AlphaFoldDB" id="A0A1H6Z1V6"/>
<name>A0A1H6Z1V6_9BACT</name>
<sequence length="127" mass="14814">MIHQMHLVMYTFLFLISLAYISYNLYHVAKKSVPVWLEKRVRASTQNISFEGLNNKRWDTRIGALSKTFTCSVLLTSFMVFTYLVGYETMLMNNILVFAVLLTAIGLACLTHWNMERWLKRVSQPGR</sequence>
<keyword evidence="1" id="KW-0812">Transmembrane</keyword>
<dbReference type="EMBL" id="FNXY01000008">
    <property type="protein sequence ID" value="SEJ45377.1"/>
    <property type="molecule type" value="Genomic_DNA"/>
</dbReference>
<proteinExistence type="predicted"/>
<evidence type="ECO:0000313" key="3">
    <source>
        <dbReference type="Proteomes" id="UP000199532"/>
    </source>
</evidence>
<keyword evidence="1" id="KW-1133">Transmembrane helix</keyword>
<feature type="transmembrane region" description="Helical" evidence="1">
    <location>
        <begin position="91"/>
        <end position="113"/>
    </location>
</feature>
<accession>A0A1H6Z1V6</accession>
<feature type="transmembrane region" description="Helical" evidence="1">
    <location>
        <begin position="64"/>
        <end position="85"/>
    </location>
</feature>
<evidence type="ECO:0000313" key="2">
    <source>
        <dbReference type="EMBL" id="SEJ45377.1"/>
    </source>
</evidence>
<keyword evidence="1" id="KW-0472">Membrane</keyword>
<dbReference type="STRING" id="408657.SAMN04487995_4732"/>
<keyword evidence="3" id="KW-1185">Reference proteome</keyword>
<gene>
    <name evidence="2" type="ORF">SAMN04487995_4732</name>
</gene>
<dbReference type="Proteomes" id="UP000199532">
    <property type="component" value="Unassembled WGS sequence"/>
</dbReference>
<reference evidence="2 3" key="1">
    <citation type="submission" date="2016-10" db="EMBL/GenBank/DDBJ databases">
        <authorList>
            <person name="de Groot N.N."/>
        </authorList>
    </citation>
    <scope>NUCLEOTIDE SEQUENCE [LARGE SCALE GENOMIC DNA]</scope>
    <source>
        <strain evidence="2 3">DSM 19938</strain>
    </source>
</reference>
<feature type="transmembrane region" description="Helical" evidence="1">
    <location>
        <begin position="6"/>
        <end position="26"/>
    </location>
</feature>
<organism evidence="2 3">
    <name type="scientific">Dyadobacter koreensis</name>
    <dbReference type="NCBI Taxonomy" id="408657"/>
    <lineage>
        <taxon>Bacteria</taxon>
        <taxon>Pseudomonadati</taxon>
        <taxon>Bacteroidota</taxon>
        <taxon>Cytophagia</taxon>
        <taxon>Cytophagales</taxon>
        <taxon>Spirosomataceae</taxon>
        <taxon>Dyadobacter</taxon>
    </lineage>
</organism>